<comment type="caution">
    <text evidence="2">The sequence shown here is derived from an EMBL/GenBank/DDBJ whole genome shotgun (WGS) entry which is preliminary data.</text>
</comment>
<dbReference type="SUPFAM" id="SSF56112">
    <property type="entry name" value="Protein kinase-like (PK-like)"/>
    <property type="match status" value="1"/>
</dbReference>
<dbReference type="Proteomes" id="UP001341840">
    <property type="component" value="Unassembled WGS sequence"/>
</dbReference>
<dbReference type="InterPro" id="IPR000719">
    <property type="entry name" value="Prot_kinase_dom"/>
</dbReference>
<name>A0ABU6UDD8_9FABA</name>
<dbReference type="Gene3D" id="1.10.510.10">
    <property type="entry name" value="Transferase(Phosphotransferase) domain 1"/>
    <property type="match status" value="1"/>
</dbReference>
<gene>
    <name evidence="2" type="ORF">PIB30_040815</name>
</gene>
<evidence type="ECO:0000313" key="3">
    <source>
        <dbReference type="Proteomes" id="UP001341840"/>
    </source>
</evidence>
<dbReference type="Pfam" id="PF00069">
    <property type="entry name" value="Pkinase"/>
    <property type="match status" value="1"/>
</dbReference>
<dbReference type="EMBL" id="JASCZI010121051">
    <property type="protein sequence ID" value="MED6159270.1"/>
    <property type="molecule type" value="Genomic_DNA"/>
</dbReference>
<organism evidence="2 3">
    <name type="scientific">Stylosanthes scabra</name>
    <dbReference type="NCBI Taxonomy" id="79078"/>
    <lineage>
        <taxon>Eukaryota</taxon>
        <taxon>Viridiplantae</taxon>
        <taxon>Streptophyta</taxon>
        <taxon>Embryophyta</taxon>
        <taxon>Tracheophyta</taxon>
        <taxon>Spermatophyta</taxon>
        <taxon>Magnoliopsida</taxon>
        <taxon>eudicotyledons</taxon>
        <taxon>Gunneridae</taxon>
        <taxon>Pentapetalae</taxon>
        <taxon>rosids</taxon>
        <taxon>fabids</taxon>
        <taxon>Fabales</taxon>
        <taxon>Fabaceae</taxon>
        <taxon>Papilionoideae</taxon>
        <taxon>50 kb inversion clade</taxon>
        <taxon>dalbergioids sensu lato</taxon>
        <taxon>Dalbergieae</taxon>
        <taxon>Pterocarpus clade</taxon>
        <taxon>Stylosanthes</taxon>
    </lineage>
</organism>
<reference evidence="2 3" key="1">
    <citation type="journal article" date="2023" name="Plants (Basel)">
        <title>Bridging the Gap: Combining Genomics and Transcriptomics Approaches to Understand Stylosanthes scabra, an Orphan Legume from the Brazilian Caatinga.</title>
        <authorList>
            <person name="Ferreira-Neto J.R.C."/>
            <person name="da Silva M.D."/>
            <person name="Binneck E."/>
            <person name="de Melo N.F."/>
            <person name="da Silva R.H."/>
            <person name="de Melo A.L.T.M."/>
            <person name="Pandolfi V."/>
            <person name="Bustamante F.O."/>
            <person name="Brasileiro-Vidal A.C."/>
            <person name="Benko-Iseppon A.M."/>
        </authorList>
    </citation>
    <scope>NUCLEOTIDE SEQUENCE [LARGE SCALE GENOMIC DNA]</scope>
    <source>
        <tissue evidence="2">Leaves</tissue>
    </source>
</reference>
<proteinExistence type="predicted"/>
<accession>A0ABU6UDD8</accession>
<protein>
    <recommendedName>
        <fullName evidence="1">Protein kinase domain-containing protein</fullName>
    </recommendedName>
</protein>
<keyword evidence="3" id="KW-1185">Reference proteome</keyword>
<evidence type="ECO:0000259" key="1">
    <source>
        <dbReference type="PROSITE" id="PS50011"/>
    </source>
</evidence>
<evidence type="ECO:0000313" key="2">
    <source>
        <dbReference type="EMBL" id="MED6159270.1"/>
    </source>
</evidence>
<dbReference type="InterPro" id="IPR011009">
    <property type="entry name" value="Kinase-like_dom_sf"/>
</dbReference>
<dbReference type="PANTHER" id="PTHR45631:SF202">
    <property type="entry name" value="SENESCENCE-INDUCED RECEPTOR-LIKE SERINE_THREONINE-PROTEIN KINASE"/>
    <property type="match status" value="1"/>
</dbReference>
<dbReference type="PANTHER" id="PTHR45631">
    <property type="entry name" value="OS07G0107800 PROTEIN-RELATED"/>
    <property type="match status" value="1"/>
</dbReference>
<feature type="domain" description="Protein kinase" evidence="1">
    <location>
        <begin position="1"/>
        <end position="108"/>
    </location>
</feature>
<sequence>FLKLKSLNFYLFIFIGKTNTGKPLNWEDRLQMALDAAQADGDTHVSTIVAGTPGYLDPEYTTSNRLTEKSDVYSFGVVLLRIITGQAVIIGTEDMTHRISQQVKVHDC</sequence>
<feature type="non-terminal residue" evidence="2">
    <location>
        <position position="1"/>
    </location>
</feature>
<dbReference type="PROSITE" id="PS50011">
    <property type="entry name" value="PROTEIN_KINASE_DOM"/>
    <property type="match status" value="1"/>
</dbReference>